<feature type="domain" description="Glutamine amidotransferase type-2" evidence="15">
    <location>
        <begin position="16"/>
        <end position="410"/>
    </location>
</feature>
<dbReference type="SUPFAM" id="SSF51395">
    <property type="entry name" value="FMN-linked oxidoreductases"/>
    <property type="match status" value="1"/>
</dbReference>
<dbReference type="GO" id="GO:0015930">
    <property type="term" value="F:glutamate synthase activity"/>
    <property type="evidence" value="ECO:0007669"/>
    <property type="project" value="InterPro"/>
</dbReference>
<proteinExistence type="inferred from homology"/>
<comment type="cofactor">
    <cofactor evidence="1">
        <name>FMN</name>
        <dbReference type="ChEBI" id="CHEBI:58210"/>
    </cofactor>
</comment>
<keyword evidence="8" id="KW-0315">Glutamine amidotransferase</keyword>
<evidence type="ECO:0000256" key="4">
    <source>
        <dbReference type="ARBA" id="ARBA00022605"/>
    </source>
</evidence>
<name>A0A511RI11_9DEIN</name>
<keyword evidence="7" id="KW-0479">Metal-binding</keyword>
<dbReference type="Pfam" id="PF01493">
    <property type="entry name" value="GXGXG"/>
    <property type="match status" value="1"/>
</dbReference>
<dbReference type="InterPro" id="IPR002489">
    <property type="entry name" value="Glu_synth_asu_C"/>
</dbReference>
<keyword evidence="4" id="KW-0028">Amino-acid biosynthesis</keyword>
<dbReference type="SUPFAM" id="SSF69336">
    <property type="entry name" value="Alpha subunit of glutamate synthase, C-terminal domain"/>
    <property type="match status" value="1"/>
</dbReference>
<dbReference type="OrthoDB" id="9758182at2"/>
<evidence type="ECO:0000256" key="6">
    <source>
        <dbReference type="ARBA" id="ARBA00022643"/>
    </source>
</evidence>
<evidence type="ECO:0000256" key="11">
    <source>
        <dbReference type="ARBA" id="ARBA00023014"/>
    </source>
</evidence>
<dbReference type="InterPro" id="IPR029055">
    <property type="entry name" value="Ntn_hydrolases_N"/>
</dbReference>
<dbReference type="Gene3D" id="3.20.20.70">
    <property type="entry name" value="Aldolase class I"/>
    <property type="match status" value="2"/>
</dbReference>
<dbReference type="EMBL" id="BJXN01000004">
    <property type="protein sequence ID" value="GEM89265.1"/>
    <property type="molecule type" value="Genomic_DNA"/>
</dbReference>
<dbReference type="InterPro" id="IPR002932">
    <property type="entry name" value="Glu_synthdom"/>
</dbReference>
<dbReference type="CDD" id="cd00713">
    <property type="entry name" value="GltS"/>
    <property type="match status" value="1"/>
</dbReference>
<organism evidence="16 17">
    <name type="scientific">Oceanithermus desulfurans NBRC 100063</name>
    <dbReference type="NCBI Taxonomy" id="1227550"/>
    <lineage>
        <taxon>Bacteria</taxon>
        <taxon>Thermotogati</taxon>
        <taxon>Deinococcota</taxon>
        <taxon>Deinococci</taxon>
        <taxon>Thermales</taxon>
        <taxon>Thermaceae</taxon>
        <taxon>Oceanithermus</taxon>
    </lineage>
</organism>
<protein>
    <submittedName>
        <fullName evidence="16">Glutamate synthase</fullName>
    </submittedName>
</protein>
<comment type="similarity">
    <text evidence="3">Belongs to the glutamate synthase family.</text>
</comment>
<keyword evidence="10" id="KW-0408">Iron</keyword>
<dbReference type="SUPFAM" id="SSF56235">
    <property type="entry name" value="N-terminal nucleophile aminohydrolases (Ntn hydrolases)"/>
    <property type="match status" value="1"/>
</dbReference>
<keyword evidence="6" id="KW-0288">FMN</keyword>
<dbReference type="CDD" id="cd00982">
    <property type="entry name" value="gltB_C"/>
    <property type="match status" value="1"/>
</dbReference>
<dbReference type="NCBIfam" id="NF008730">
    <property type="entry name" value="PRK11750.1"/>
    <property type="match status" value="1"/>
</dbReference>
<dbReference type="InterPro" id="IPR017932">
    <property type="entry name" value="GATase_2_dom"/>
</dbReference>
<keyword evidence="11" id="KW-0411">Iron-sulfur</keyword>
<gene>
    <name evidence="16" type="ORF">ODE01S_06990</name>
</gene>
<evidence type="ECO:0000259" key="15">
    <source>
        <dbReference type="PROSITE" id="PS51278"/>
    </source>
</evidence>
<dbReference type="GO" id="GO:0051538">
    <property type="term" value="F:3 iron, 4 sulfur cluster binding"/>
    <property type="evidence" value="ECO:0007669"/>
    <property type="project" value="UniProtKB-KW"/>
</dbReference>
<dbReference type="Pfam" id="PF00310">
    <property type="entry name" value="GATase_2"/>
    <property type="match status" value="1"/>
</dbReference>
<comment type="caution">
    <text evidence="16">The sequence shown here is derived from an EMBL/GenBank/DDBJ whole genome shotgun (WGS) entry which is preliminary data.</text>
</comment>
<dbReference type="Pfam" id="PF01645">
    <property type="entry name" value="Glu_synthase"/>
    <property type="match status" value="1"/>
</dbReference>
<dbReference type="GO" id="GO:0006537">
    <property type="term" value="P:glutamate biosynthetic process"/>
    <property type="evidence" value="ECO:0007669"/>
    <property type="project" value="UniProtKB-KW"/>
</dbReference>
<dbReference type="InterPro" id="IPR006982">
    <property type="entry name" value="Glu_synth_centr_N"/>
</dbReference>
<dbReference type="Gene3D" id="2.160.20.60">
    <property type="entry name" value="Glutamate synthase, alpha subunit, C-terminal domain"/>
    <property type="match status" value="1"/>
</dbReference>
<keyword evidence="9" id="KW-0560">Oxidoreductase</keyword>
<evidence type="ECO:0000256" key="1">
    <source>
        <dbReference type="ARBA" id="ARBA00001917"/>
    </source>
</evidence>
<sequence>MSSGYDPTQNSVHDACGIGFIADAQGRRSHRVLQLGIEALARMAHRGAVAADGLTSDGVGLLTQIPYPLFKRVLVREGIAPENPRDIAVGMFFMPRDPGTRERAMKVVADELETLGLGHEVWRRVPTNPEVLGEVARSAEPEVWQAVLIKPRAFSATTYERALYRARRRIERAWREAGLEAYAVSLSSRTLVYKGLMLARDLAAYYPDLADPYYQTALTLFHQRYSTNTFPAWQLAQPFRYLAQNGEINTLQGNVNWMLAREPELISQHWGEALEDLKPVVDTAGSDSAILDNVFELLVQSGRDPLHAMMMLVPEAYENVAEVDPEVRAFFEYHASLSEPWDGPAALVYSDGRYAAASLDRNGLRPLRYWRLADGLVVLGSETGIVDAEAEAIVEKGRLGPGQIFAVDTEKGRVYHDAEIKKRYATRRPYAVWVRRHRTYPPKTKNLLFEGQNLPKGEEFVRLQRAFGYSREDLTHLLAPMSRLASEPVGSMGDDTPLPFLSSLPQWLYRYFRQRFAQVTNPPIDPLREEMVMSLRSLVGPRMSFLEAQEGAAHQMEFDSPIIHGDQLEWIYNHDDTWYRPYRLRTRFPSYGGPEAMKRALDALLQEAQAAVEQGFNVLILSDRGVGPEWAPIPMPLVVGGVHHHLIRLGRRMRVSLVVETGEARQDHHFAVLLGYGADLVYPYLALASVRDLVERDPRGRAPISLEQALVNYQKAVEKGLRKILAKMGISTLASYRGAQIFEVLGLEPAVVDTYFKGTPARFGAVGLERIARDVLAFHEEAYQGPAELADRGEFRFRKQGEYHAFNPLVFKSLHKAVREERRESYENYARAVNERPPAAVRDLLTWKKAERPVPLEEVEPIEAILERFRTQAMSFGALSREAHEVLAVAMNRIGAMSNSGEGGEDPVRYHPYKEDRPDLTQSDWHPRAGDWGNSKVKQVASGRFGVTPAYLVSAEEIEIKMAQGSKPGEGGQIPGFKVNREIARVRGATPGVTLISPPPHHDIYSIEDLAQLIYDLKRVNKKARVGVKLVSEVGVGTIAAGVAKGYADRVLISGADGGTGASPLGSIKYAGSPWELGLAEAHRVLLENGLRDRVRLQVDGGLKTGRDVVLAALLGAEEFGFGTAALVAVGCVMARQCHLNTCPVGVATQNEALRRRFPGTPEHAVRFLIYVAQEVREILAEMGVRRLDEIVGRNDLLERRGVPLERASDVDLTPLLEPFPAWRPKPLERRAERPEDGPLLDDQLYATFAPALQDRKPRFARFAVRNRERAVGARLSGEIARFHGEEGLPAGTVHARIEGVAGQSFGAFLAPGVFLELVGEAQDYLAKGMAGGLISVRPPLFREAPEILAGNTVLYGATGGALYVAGRVGERFAVRNSGARAVVEGVGEHACEYMTGGLVVVLGETGQNFAAGMTGGVAYVYDPESRFPERYNPTLVGIARLAPGVDDELLRAMLERHLKLTGSPRARAILGDWEERRGDFWKVAPLTLPEGMTPGDTEALLLEAVRAESVLEPAPEGVVADGGSGD</sequence>
<dbReference type="PANTHER" id="PTHR11938">
    <property type="entry name" value="FAD NADPH DEHYDROGENASE/OXIDOREDUCTASE"/>
    <property type="match status" value="1"/>
</dbReference>
<dbReference type="GO" id="GO:0046872">
    <property type="term" value="F:metal ion binding"/>
    <property type="evidence" value="ECO:0007669"/>
    <property type="project" value="UniProtKB-KW"/>
</dbReference>
<evidence type="ECO:0000313" key="16">
    <source>
        <dbReference type="EMBL" id="GEM89265.1"/>
    </source>
</evidence>
<keyword evidence="13" id="KW-0003">3Fe-4S</keyword>
<evidence type="ECO:0000256" key="3">
    <source>
        <dbReference type="ARBA" id="ARBA00009716"/>
    </source>
</evidence>
<evidence type="ECO:0000256" key="14">
    <source>
        <dbReference type="ARBA" id="ARBA00029440"/>
    </source>
</evidence>
<dbReference type="Proteomes" id="UP000321827">
    <property type="component" value="Unassembled WGS sequence"/>
</dbReference>
<evidence type="ECO:0000256" key="9">
    <source>
        <dbReference type="ARBA" id="ARBA00023002"/>
    </source>
</evidence>
<dbReference type="FunFam" id="3.60.20.10:FF:000001">
    <property type="entry name" value="Glutamate synthase, large subunit"/>
    <property type="match status" value="1"/>
</dbReference>
<evidence type="ECO:0000256" key="8">
    <source>
        <dbReference type="ARBA" id="ARBA00022962"/>
    </source>
</evidence>
<dbReference type="RefSeq" id="WP_147145911.1">
    <property type="nucleotide sequence ID" value="NZ_BJXN01000004.1"/>
</dbReference>
<evidence type="ECO:0000256" key="12">
    <source>
        <dbReference type="ARBA" id="ARBA00023164"/>
    </source>
</evidence>
<evidence type="ECO:0000256" key="5">
    <source>
        <dbReference type="ARBA" id="ARBA00022630"/>
    </source>
</evidence>
<keyword evidence="5" id="KW-0285">Flavoprotein</keyword>
<dbReference type="InterPro" id="IPR050711">
    <property type="entry name" value="ET-N_metabolism_enzyme"/>
</dbReference>
<accession>A0A511RI11</accession>
<comment type="pathway">
    <text evidence="14">Amino-acid biosynthesis.</text>
</comment>
<keyword evidence="12" id="KW-0314">Glutamate biosynthesis</keyword>
<comment type="cofactor">
    <cofactor evidence="2">
        <name>[3Fe-4S] cluster</name>
        <dbReference type="ChEBI" id="CHEBI:21137"/>
    </cofactor>
</comment>
<evidence type="ECO:0000313" key="17">
    <source>
        <dbReference type="Proteomes" id="UP000321827"/>
    </source>
</evidence>
<dbReference type="InterPro" id="IPR036485">
    <property type="entry name" value="Glu_synth_asu_C_sf"/>
</dbReference>
<dbReference type="PANTHER" id="PTHR11938:SF133">
    <property type="entry name" value="GLUTAMATE SYNTHASE (NADH)"/>
    <property type="match status" value="1"/>
</dbReference>
<dbReference type="GO" id="GO:0019676">
    <property type="term" value="P:ammonia assimilation cycle"/>
    <property type="evidence" value="ECO:0007669"/>
    <property type="project" value="TreeGrafter"/>
</dbReference>
<dbReference type="Gene3D" id="3.60.20.10">
    <property type="entry name" value="Glutamine Phosphoribosylpyrophosphate, subunit 1, domain 1"/>
    <property type="match status" value="1"/>
</dbReference>
<evidence type="ECO:0000256" key="10">
    <source>
        <dbReference type="ARBA" id="ARBA00023004"/>
    </source>
</evidence>
<dbReference type="PROSITE" id="PS51278">
    <property type="entry name" value="GATASE_TYPE_2"/>
    <property type="match status" value="1"/>
</dbReference>
<reference evidence="16 17" key="1">
    <citation type="submission" date="2019-07" db="EMBL/GenBank/DDBJ databases">
        <title>Whole genome shotgun sequence of Oceanithermus desulfurans NBRC 100063.</title>
        <authorList>
            <person name="Hosoyama A."/>
            <person name="Uohara A."/>
            <person name="Ohji S."/>
            <person name="Ichikawa N."/>
        </authorList>
    </citation>
    <scope>NUCLEOTIDE SEQUENCE [LARGE SCALE GENOMIC DNA]</scope>
    <source>
        <strain evidence="16 17">NBRC 100063</strain>
    </source>
</reference>
<evidence type="ECO:0000256" key="13">
    <source>
        <dbReference type="ARBA" id="ARBA00023291"/>
    </source>
</evidence>
<dbReference type="InterPro" id="IPR013785">
    <property type="entry name" value="Aldolase_TIM"/>
</dbReference>
<evidence type="ECO:0000256" key="7">
    <source>
        <dbReference type="ARBA" id="ARBA00022723"/>
    </source>
</evidence>
<dbReference type="CDD" id="cd02808">
    <property type="entry name" value="GltS_FMN"/>
    <property type="match status" value="1"/>
</dbReference>
<dbReference type="Pfam" id="PF04898">
    <property type="entry name" value="Glu_syn_central"/>
    <property type="match status" value="1"/>
</dbReference>
<evidence type="ECO:0000256" key="2">
    <source>
        <dbReference type="ARBA" id="ARBA00001927"/>
    </source>
</evidence>